<comment type="caution">
    <text evidence="1">The sequence shown here is derived from an EMBL/GenBank/DDBJ whole genome shotgun (WGS) entry which is preliminary data.</text>
</comment>
<keyword evidence="2" id="KW-1185">Reference proteome</keyword>
<gene>
    <name evidence="1" type="ORF">GETHPA_00190</name>
</gene>
<dbReference type="RefSeq" id="WP_285721947.1">
    <property type="nucleotide sequence ID" value="NZ_BSDD01000001.1"/>
</dbReference>
<evidence type="ECO:0000313" key="1">
    <source>
        <dbReference type="EMBL" id="GLH68486.1"/>
    </source>
</evidence>
<sequence length="346" mass="38225">MTGGRRLLVFPCAPGKGDGYSIAVSADVARLAPGPEDVVLHRVPRPSAPQGQVRTLGTPTRAEQVWNLLRGRPSSELSEGAFRRCLEGLPQAFEEVFSGEIFFYRALRHLFPEARIQVRTHNLFSLVRCRQMLAHLPTNARHTLNMHQYSKLEMEILADRNVTMIFITEEELAFARLLSPGLRGECWPVVDPRLAVSGSLHPPTVPRLVHFGSSAAAHTAIGLEILCRRVIPRLRMRMPEVECHLFGHGSERFHDPARGVIGHGRYPGEGLPFGGDALFCIPDIHGMGIKLKVADLLRAGVPFVSTPLGLSGYHLAPDPHILVRELDDWPEGIHAYFQSHGLSGPS</sequence>
<accession>A0ABQ5Q2F5</accession>
<dbReference type="Proteomes" id="UP001165089">
    <property type="component" value="Unassembled WGS sequence"/>
</dbReference>
<protein>
    <recommendedName>
        <fullName evidence="3">Glycosyltransferase</fullName>
    </recommendedName>
</protein>
<name>A0ABQ5Q2F5_9BACT</name>
<proteinExistence type="predicted"/>
<evidence type="ECO:0000313" key="2">
    <source>
        <dbReference type="Proteomes" id="UP001165089"/>
    </source>
</evidence>
<dbReference type="EMBL" id="BSDD01000001">
    <property type="protein sequence ID" value="GLH68486.1"/>
    <property type="molecule type" value="Genomic_DNA"/>
</dbReference>
<reference evidence="1 2" key="1">
    <citation type="journal article" date="2023" name="Antonie Van Leeuwenhoek">
        <title>Mesoterricola silvestris gen. nov., sp. nov., Mesoterricola sediminis sp. nov., Geothrix oryzae sp. nov., Geothrix edaphica sp. nov., Geothrix rubra sp. nov., and Geothrix limicola sp. nov., six novel members of Acidobacteriota isolated from soils.</title>
        <authorList>
            <person name="Itoh H."/>
            <person name="Sugisawa Y."/>
            <person name="Mise K."/>
            <person name="Xu Z."/>
            <person name="Kuniyasu M."/>
            <person name="Ushijima N."/>
            <person name="Kawano K."/>
            <person name="Kobayashi E."/>
            <person name="Shiratori Y."/>
            <person name="Masuda Y."/>
            <person name="Senoo K."/>
        </authorList>
    </citation>
    <scope>NUCLEOTIDE SEQUENCE [LARGE SCALE GENOMIC DNA]</scope>
    <source>
        <strain evidence="1 2">Red803</strain>
    </source>
</reference>
<evidence type="ECO:0008006" key="3">
    <source>
        <dbReference type="Google" id="ProtNLM"/>
    </source>
</evidence>
<organism evidence="1 2">
    <name type="scientific">Geothrix rubra</name>
    <dbReference type="NCBI Taxonomy" id="2927977"/>
    <lineage>
        <taxon>Bacteria</taxon>
        <taxon>Pseudomonadati</taxon>
        <taxon>Acidobacteriota</taxon>
        <taxon>Holophagae</taxon>
        <taxon>Holophagales</taxon>
        <taxon>Holophagaceae</taxon>
        <taxon>Geothrix</taxon>
    </lineage>
</organism>